<feature type="transmembrane region" description="Helical" evidence="3">
    <location>
        <begin position="127"/>
        <end position="146"/>
    </location>
</feature>
<evidence type="ECO:0000259" key="4">
    <source>
        <dbReference type="Pfam" id="PF00892"/>
    </source>
</evidence>
<feature type="transmembrane region" description="Helical" evidence="3">
    <location>
        <begin position="96"/>
        <end position="115"/>
    </location>
</feature>
<feature type="transmembrane region" description="Helical" evidence="3">
    <location>
        <begin position="183"/>
        <end position="207"/>
    </location>
</feature>
<keyword evidence="6" id="KW-1185">Reference proteome</keyword>
<evidence type="ECO:0000256" key="1">
    <source>
        <dbReference type="ARBA" id="ARBA00004127"/>
    </source>
</evidence>
<comment type="similarity">
    <text evidence="2">Belongs to the EamA transporter family.</text>
</comment>
<dbReference type="Pfam" id="PF00892">
    <property type="entry name" value="EamA"/>
    <property type="match status" value="2"/>
</dbReference>
<dbReference type="AlphaFoldDB" id="A0A4P6URR6"/>
<dbReference type="KEGG" id="uth:DKZ56_01185"/>
<evidence type="ECO:0000313" key="6">
    <source>
        <dbReference type="Proteomes" id="UP000291151"/>
    </source>
</evidence>
<feature type="domain" description="EamA" evidence="4">
    <location>
        <begin position="157"/>
        <end position="291"/>
    </location>
</feature>
<dbReference type="Proteomes" id="UP000291151">
    <property type="component" value="Chromosome"/>
</dbReference>
<evidence type="ECO:0000256" key="3">
    <source>
        <dbReference type="SAM" id="Phobius"/>
    </source>
</evidence>
<dbReference type="EMBL" id="CP036528">
    <property type="protein sequence ID" value="QBK24636.1"/>
    <property type="molecule type" value="Genomic_DNA"/>
</dbReference>
<dbReference type="SUPFAM" id="SSF103481">
    <property type="entry name" value="Multidrug resistance efflux transporter EmrE"/>
    <property type="match status" value="2"/>
</dbReference>
<sequence length="305" mass="34222">MKHFKGIILIVTGAMLWGTTGPLTEWVLKHSGMTVNFLLTVRLLVAGIAILGFLQLTKKPVLEVWKSKCWGRQLLIYSIAGMLGLQYSFTRTIQESNAVFATLLQFLGPIFIVAYTSIKVRMWPPKYQVIGIIGTLVGLFFLLTNVQFDELLVSKEALFWGLILGFTFAIYTLYPVHLMSEWGVLLIVGWGMLIGGIVLGMGTFIWQSDEWILLADMKIFLIMASIVFFSTIAFVLFLSSMKYIRPVLTSILSTMEPLTAMVISVVAFSTSFGFWQVIGIFLMLTCVTWISVASEKAEKYDQTDS</sequence>
<keyword evidence="3" id="KW-0472">Membrane</keyword>
<keyword evidence="3" id="KW-1133">Transmembrane helix</keyword>
<evidence type="ECO:0000313" key="5">
    <source>
        <dbReference type="EMBL" id="QBK24636.1"/>
    </source>
</evidence>
<gene>
    <name evidence="5" type="ORF">DKZ56_01185</name>
</gene>
<feature type="transmembrane region" description="Helical" evidence="3">
    <location>
        <begin position="274"/>
        <end position="292"/>
    </location>
</feature>
<name>A0A4P6URR6_9BACL</name>
<dbReference type="PANTHER" id="PTHR22911:SF79">
    <property type="entry name" value="MOBA-LIKE NTP TRANSFERASE DOMAIN-CONTAINING PROTEIN"/>
    <property type="match status" value="1"/>
</dbReference>
<dbReference type="GO" id="GO:0016020">
    <property type="term" value="C:membrane"/>
    <property type="evidence" value="ECO:0007669"/>
    <property type="project" value="InterPro"/>
</dbReference>
<keyword evidence="3" id="KW-0812">Transmembrane</keyword>
<dbReference type="RefSeq" id="WP_208650908.1">
    <property type="nucleotide sequence ID" value="NZ_CP036528.1"/>
</dbReference>
<feature type="transmembrane region" description="Helical" evidence="3">
    <location>
        <begin position="34"/>
        <end position="54"/>
    </location>
</feature>
<evidence type="ECO:0000256" key="2">
    <source>
        <dbReference type="ARBA" id="ARBA00007362"/>
    </source>
</evidence>
<dbReference type="PANTHER" id="PTHR22911">
    <property type="entry name" value="ACYL-MALONYL CONDENSING ENZYME-RELATED"/>
    <property type="match status" value="1"/>
</dbReference>
<dbReference type="InterPro" id="IPR000620">
    <property type="entry name" value="EamA_dom"/>
</dbReference>
<feature type="transmembrane region" description="Helical" evidence="3">
    <location>
        <begin position="7"/>
        <end position="28"/>
    </location>
</feature>
<comment type="subcellular location">
    <subcellularLocation>
        <location evidence="1">Endomembrane system</location>
        <topology evidence="1">Multi-pass membrane protein</topology>
    </subcellularLocation>
</comment>
<feature type="transmembrane region" description="Helical" evidence="3">
    <location>
        <begin position="247"/>
        <end position="268"/>
    </location>
</feature>
<feature type="transmembrane region" description="Helical" evidence="3">
    <location>
        <begin position="219"/>
        <end position="238"/>
    </location>
</feature>
<feature type="transmembrane region" description="Helical" evidence="3">
    <location>
        <begin position="74"/>
        <end position="90"/>
    </location>
</feature>
<feature type="domain" description="EamA" evidence="4">
    <location>
        <begin position="5"/>
        <end position="143"/>
    </location>
</feature>
<organism evidence="5 6">
    <name type="scientific">Ureibacillus thermophilus</name>
    <dbReference type="NCBI Taxonomy" id="367743"/>
    <lineage>
        <taxon>Bacteria</taxon>
        <taxon>Bacillati</taxon>
        <taxon>Bacillota</taxon>
        <taxon>Bacilli</taxon>
        <taxon>Bacillales</taxon>
        <taxon>Caryophanaceae</taxon>
        <taxon>Ureibacillus</taxon>
    </lineage>
</organism>
<dbReference type="InterPro" id="IPR037185">
    <property type="entry name" value="EmrE-like"/>
</dbReference>
<accession>A0A4P6URR6</accession>
<protein>
    <submittedName>
        <fullName evidence="5">EamA/RhaT family transporter</fullName>
    </submittedName>
</protein>
<proteinExistence type="inferred from homology"/>
<feature type="transmembrane region" description="Helical" evidence="3">
    <location>
        <begin position="158"/>
        <end position="176"/>
    </location>
</feature>
<reference evidence="5 6" key="1">
    <citation type="submission" date="2019-02" db="EMBL/GenBank/DDBJ databases">
        <title>Ureibacillus thermophilus.</title>
        <authorList>
            <person name="Sunny J.S."/>
            <person name="Natarajan A."/>
            <person name="Saleena L.M."/>
        </authorList>
    </citation>
    <scope>NUCLEOTIDE SEQUENCE [LARGE SCALE GENOMIC DNA]</scope>
    <source>
        <strain evidence="5 6">LM102</strain>
    </source>
</reference>